<dbReference type="InterPro" id="IPR050675">
    <property type="entry name" value="OAF3"/>
</dbReference>
<evidence type="ECO:0000313" key="8">
    <source>
        <dbReference type="EMBL" id="KZP33223.1"/>
    </source>
</evidence>
<evidence type="ECO:0000256" key="1">
    <source>
        <dbReference type="ARBA" id="ARBA00023015"/>
    </source>
</evidence>
<protein>
    <recommendedName>
        <fullName evidence="6">Zn(2)-C6 fungal-type domain-containing protein</fullName>
    </recommendedName>
</protein>
<name>A0A166VZJ2_9AGAM</name>
<keyword evidence="9" id="KW-1185">Reference proteome</keyword>
<evidence type="ECO:0000313" key="7">
    <source>
        <dbReference type="EMBL" id="KZP05380.1"/>
    </source>
</evidence>
<dbReference type="STRING" id="436010.A0A166VZJ2"/>
<dbReference type="CDD" id="cd00067">
    <property type="entry name" value="GAL4"/>
    <property type="match status" value="1"/>
</dbReference>
<evidence type="ECO:0000256" key="3">
    <source>
        <dbReference type="ARBA" id="ARBA00023163"/>
    </source>
</evidence>
<evidence type="ECO:0000256" key="2">
    <source>
        <dbReference type="ARBA" id="ARBA00023125"/>
    </source>
</evidence>
<dbReference type="EMBL" id="KV417843">
    <property type="protein sequence ID" value="KZP05380.1"/>
    <property type="molecule type" value="Genomic_DNA"/>
</dbReference>
<keyword evidence="2" id="KW-0238">DNA-binding</keyword>
<feature type="domain" description="Zn(2)-C6 fungal-type" evidence="6">
    <location>
        <begin position="25"/>
        <end position="55"/>
    </location>
</feature>
<sequence>MSSPQTSPTSSEPSSPRTPRRTPMACAFCRGRKLKCDGRKPVCTNCDKRSFVCAYVPVTEQPK</sequence>
<accession>A0A166VZJ2</accession>
<feature type="region of interest" description="Disordered" evidence="5">
    <location>
        <begin position="1"/>
        <end position="22"/>
    </location>
</feature>
<organism evidence="8 9">
    <name type="scientific">Athelia psychrophila</name>
    <dbReference type="NCBI Taxonomy" id="1759441"/>
    <lineage>
        <taxon>Eukaryota</taxon>
        <taxon>Fungi</taxon>
        <taxon>Dikarya</taxon>
        <taxon>Basidiomycota</taxon>
        <taxon>Agaricomycotina</taxon>
        <taxon>Agaricomycetes</taxon>
        <taxon>Agaricomycetidae</taxon>
        <taxon>Atheliales</taxon>
        <taxon>Atheliaceae</taxon>
        <taxon>Athelia</taxon>
    </lineage>
</organism>
<reference evidence="8 9" key="1">
    <citation type="journal article" date="2016" name="Mol. Biol. Evol.">
        <title>Comparative Genomics of Early-Diverging Mushroom-Forming Fungi Provides Insights into the Origins of Lignocellulose Decay Capabilities.</title>
        <authorList>
            <person name="Nagy L.G."/>
            <person name="Riley R."/>
            <person name="Tritt A."/>
            <person name="Adam C."/>
            <person name="Daum C."/>
            <person name="Floudas D."/>
            <person name="Sun H."/>
            <person name="Yadav J.S."/>
            <person name="Pangilinan J."/>
            <person name="Larsson K.H."/>
            <person name="Matsuura K."/>
            <person name="Barry K."/>
            <person name="Labutti K."/>
            <person name="Kuo R."/>
            <person name="Ohm R.A."/>
            <person name="Bhattacharya S.S."/>
            <person name="Shirouzu T."/>
            <person name="Yoshinaga Y."/>
            <person name="Martin F.M."/>
            <person name="Grigoriev I.V."/>
            <person name="Hibbett D.S."/>
        </authorList>
    </citation>
    <scope>NUCLEOTIDE SEQUENCE [LARGE SCALE GENOMIC DNA]</scope>
    <source>
        <strain evidence="8 9">CBS 109695</strain>
    </source>
</reference>
<keyword evidence="4" id="KW-0539">Nucleus</keyword>
<dbReference type="Proteomes" id="UP000076532">
    <property type="component" value="Unassembled WGS sequence"/>
</dbReference>
<dbReference type="InterPro" id="IPR001138">
    <property type="entry name" value="Zn2Cys6_DnaBD"/>
</dbReference>
<evidence type="ECO:0000256" key="4">
    <source>
        <dbReference type="ARBA" id="ARBA00023242"/>
    </source>
</evidence>
<dbReference type="GO" id="GO:0000981">
    <property type="term" value="F:DNA-binding transcription factor activity, RNA polymerase II-specific"/>
    <property type="evidence" value="ECO:0007669"/>
    <property type="project" value="InterPro"/>
</dbReference>
<keyword evidence="1" id="KW-0805">Transcription regulation</keyword>
<evidence type="ECO:0000313" key="9">
    <source>
        <dbReference type="Proteomes" id="UP000076532"/>
    </source>
</evidence>
<dbReference type="PANTHER" id="PTHR31069">
    <property type="entry name" value="OLEATE-ACTIVATED TRANSCRIPTION FACTOR 1-RELATED"/>
    <property type="match status" value="1"/>
</dbReference>
<dbReference type="AlphaFoldDB" id="A0A166VZJ2"/>
<dbReference type="SUPFAM" id="SSF57701">
    <property type="entry name" value="Zn2/Cys6 DNA-binding domain"/>
    <property type="match status" value="1"/>
</dbReference>
<evidence type="ECO:0000256" key="5">
    <source>
        <dbReference type="SAM" id="MobiDB-lite"/>
    </source>
</evidence>
<dbReference type="Gene3D" id="4.10.240.10">
    <property type="entry name" value="Zn(2)-C6 fungal-type DNA-binding domain"/>
    <property type="match status" value="1"/>
</dbReference>
<dbReference type="PROSITE" id="PS00463">
    <property type="entry name" value="ZN2_CY6_FUNGAL_1"/>
    <property type="match status" value="1"/>
</dbReference>
<dbReference type="GO" id="GO:0008270">
    <property type="term" value="F:zinc ion binding"/>
    <property type="evidence" value="ECO:0007669"/>
    <property type="project" value="InterPro"/>
</dbReference>
<dbReference type="SMART" id="SM00066">
    <property type="entry name" value="GAL4"/>
    <property type="match status" value="1"/>
</dbReference>
<evidence type="ECO:0000259" key="6">
    <source>
        <dbReference type="PROSITE" id="PS50048"/>
    </source>
</evidence>
<gene>
    <name evidence="8" type="ORF">FIBSPDRAFT_1036343</name>
    <name evidence="7" type="ORF">FIBSPDRAFT_1054106</name>
</gene>
<proteinExistence type="predicted"/>
<dbReference type="PANTHER" id="PTHR31069:SF32">
    <property type="entry name" value="ARGININE METABOLISM REGULATION PROTEIN II"/>
    <property type="match status" value="1"/>
</dbReference>
<dbReference type="OrthoDB" id="39175at2759"/>
<keyword evidence="3" id="KW-0804">Transcription</keyword>
<dbReference type="PROSITE" id="PS50048">
    <property type="entry name" value="ZN2_CY6_FUNGAL_2"/>
    <property type="match status" value="1"/>
</dbReference>
<dbReference type="Pfam" id="PF00172">
    <property type="entry name" value="Zn_clus"/>
    <property type="match status" value="1"/>
</dbReference>
<dbReference type="EMBL" id="KV417483">
    <property type="protein sequence ID" value="KZP33223.1"/>
    <property type="molecule type" value="Genomic_DNA"/>
</dbReference>
<dbReference type="GO" id="GO:0003677">
    <property type="term" value="F:DNA binding"/>
    <property type="evidence" value="ECO:0007669"/>
    <property type="project" value="UniProtKB-KW"/>
</dbReference>
<dbReference type="InterPro" id="IPR036864">
    <property type="entry name" value="Zn2-C6_fun-type_DNA-bd_sf"/>
</dbReference>